<comment type="subcellular location">
    <subcellularLocation>
        <location evidence="1 9">Nucleus</location>
    </subcellularLocation>
</comment>
<sequence>MASSSSSSPLEDLETQLEMFVENVRQIRIIVADFQPQGQTVLNQKIQNAVTGLQEINKLKSNIQDIHVPLEVFEYIDRGRNPQLYTKDCIEKALHKNEQVKGKIDALKKFKANVLADLGQTFPNELNKYRALRSNCYGTSSVAAPPPPPPLNMLSSVSSLGGPNPQQQQQQNLLGGSNLSIQQQQQLNNASSAVTAASSCLNNSQQQPNNPNISSLLGCDGVSTVSASSNSNNIGGPQGTQ</sequence>
<feature type="region of interest" description="Disordered" evidence="10">
    <location>
        <begin position="140"/>
        <end position="172"/>
    </location>
</feature>
<dbReference type="RefSeq" id="XP_025408369.1">
    <property type="nucleotide sequence ID" value="XM_025552584.1"/>
</dbReference>
<feature type="compositionally biased region" description="Low complexity" evidence="10">
    <location>
        <begin position="152"/>
        <end position="172"/>
    </location>
</feature>
<evidence type="ECO:0000256" key="8">
    <source>
        <dbReference type="ARBA" id="ARBA00032004"/>
    </source>
</evidence>
<dbReference type="GO" id="GO:0006357">
    <property type="term" value="P:regulation of transcription by RNA polymerase II"/>
    <property type="evidence" value="ECO:0007669"/>
    <property type="project" value="InterPro"/>
</dbReference>
<evidence type="ECO:0000256" key="9">
    <source>
        <dbReference type="RuleBase" id="RU364146"/>
    </source>
</evidence>
<evidence type="ECO:0000313" key="11">
    <source>
        <dbReference type="Proteomes" id="UP000694846"/>
    </source>
</evidence>
<evidence type="ECO:0000256" key="6">
    <source>
        <dbReference type="ARBA" id="ARBA00023163"/>
    </source>
</evidence>
<gene>
    <name evidence="12 13" type="primary">LOC112682095</name>
    <name evidence="9" type="synonym">MED10</name>
</gene>
<dbReference type="GeneID" id="112682095"/>
<keyword evidence="7 9" id="KW-0539">Nucleus</keyword>
<dbReference type="OrthoDB" id="337270at2759"/>
<evidence type="ECO:0000313" key="12">
    <source>
        <dbReference type="RefSeq" id="XP_025408360.1"/>
    </source>
</evidence>
<keyword evidence="11" id="KW-1185">Reference proteome</keyword>
<dbReference type="AlphaFoldDB" id="A0A8B8FBX1"/>
<dbReference type="GO" id="GO:0003712">
    <property type="term" value="F:transcription coregulator activity"/>
    <property type="evidence" value="ECO:0007669"/>
    <property type="project" value="InterPro"/>
</dbReference>
<dbReference type="Proteomes" id="UP000694846">
    <property type="component" value="Unplaced"/>
</dbReference>
<evidence type="ECO:0000256" key="4">
    <source>
        <dbReference type="ARBA" id="ARBA00023015"/>
    </source>
</evidence>
<evidence type="ECO:0000256" key="3">
    <source>
        <dbReference type="ARBA" id="ARBA00019617"/>
    </source>
</evidence>
<comment type="similarity">
    <text evidence="2 9">Belongs to the Mediator complex subunit 10 family.</text>
</comment>
<comment type="subunit">
    <text evidence="9">Component of the Mediator complex.</text>
</comment>
<proteinExistence type="inferred from homology"/>
<dbReference type="PANTHER" id="PTHR13345">
    <property type="entry name" value="MEDIATOR OF RNA POLYMERASE II TRANSCRIPTION SUBUNIT 10"/>
    <property type="match status" value="1"/>
</dbReference>
<accession>A0A8B8FBX1</accession>
<dbReference type="GO" id="GO:0016592">
    <property type="term" value="C:mediator complex"/>
    <property type="evidence" value="ECO:0007669"/>
    <property type="project" value="InterPro"/>
</dbReference>
<reference evidence="12 13" key="1">
    <citation type="submission" date="2025-04" db="UniProtKB">
        <authorList>
            <consortium name="RefSeq"/>
        </authorList>
    </citation>
    <scope>IDENTIFICATION</scope>
    <source>
        <tissue evidence="12 13">Whole body</tissue>
    </source>
</reference>
<evidence type="ECO:0000256" key="10">
    <source>
        <dbReference type="SAM" id="MobiDB-lite"/>
    </source>
</evidence>
<evidence type="ECO:0000256" key="2">
    <source>
        <dbReference type="ARBA" id="ARBA00005389"/>
    </source>
</evidence>
<evidence type="ECO:0000313" key="13">
    <source>
        <dbReference type="RefSeq" id="XP_025408369.1"/>
    </source>
</evidence>
<dbReference type="InterPro" id="IPR019145">
    <property type="entry name" value="Mediator_Med10"/>
</dbReference>
<organism evidence="11 13">
    <name type="scientific">Sipha flava</name>
    <name type="common">yellow sugarcane aphid</name>
    <dbReference type="NCBI Taxonomy" id="143950"/>
    <lineage>
        <taxon>Eukaryota</taxon>
        <taxon>Metazoa</taxon>
        <taxon>Ecdysozoa</taxon>
        <taxon>Arthropoda</taxon>
        <taxon>Hexapoda</taxon>
        <taxon>Insecta</taxon>
        <taxon>Pterygota</taxon>
        <taxon>Neoptera</taxon>
        <taxon>Paraneoptera</taxon>
        <taxon>Hemiptera</taxon>
        <taxon>Sternorrhyncha</taxon>
        <taxon>Aphidomorpha</taxon>
        <taxon>Aphidoidea</taxon>
        <taxon>Aphididae</taxon>
        <taxon>Sipha</taxon>
    </lineage>
</organism>
<protein>
    <recommendedName>
        <fullName evidence="3 9">Mediator of RNA polymerase II transcription subunit 10</fullName>
    </recommendedName>
    <alternativeName>
        <fullName evidence="8 9">Mediator complex subunit 10</fullName>
    </alternativeName>
</protein>
<comment type="function">
    <text evidence="9">Component of the Mediator complex, a coactivator involved in the regulated transcription of nearly all RNA polymerase II-dependent genes. Mediator functions as a bridge to convey information from gene-specific regulatory proteins to the basal RNA polymerase II transcription machinery. Mediator is recruited to promoters by direct interactions with regulatory proteins and serves as a scaffold for the assembly of a functional preinitiation complex with RNA polymerase II and the general transcription factors.</text>
</comment>
<evidence type="ECO:0000256" key="7">
    <source>
        <dbReference type="ARBA" id="ARBA00023242"/>
    </source>
</evidence>
<dbReference type="Pfam" id="PF09748">
    <property type="entry name" value="Med10"/>
    <property type="match status" value="1"/>
</dbReference>
<name>A0A8B8FBX1_9HEMI</name>
<keyword evidence="6 9" id="KW-0804">Transcription</keyword>
<dbReference type="CTD" id="84246"/>
<dbReference type="PANTHER" id="PTHR13345:SF13">
    <property type="entry name" value="MEDIATOR OF RNA POLYMERASE II TRANSCRIPTION SUBUNIT 10"/>
    <property type="match status" value="1"/>
</dbReference>
<keyword evidence="4 9" id="KW-0805">Transcription regulation</keyword>
<evidence type="ECO:0000256" key="5">
    <source>
        <dbReference type="ARBA" id="ARBA00023159"/>
    </source>
</evidence>
<keyword evidence="5 9" id="KW-0010">Activator</keyword>
<dbReference type="RefSeq" id="XP_025408360.1">
    <property type="nucleotide sequence ID" value="XM_025552575.1"/>
</dbReference>
<evidence type="ECO:0000256" key="1">
    <source>
        <dbReference type="ARBA" id="ARBA00004123"/>
    </source>
</evidence>